<evidence type="ECO:0000313" key="3">
    <source>
        <dbReference type="Proteomes" id="UP000321638"/>
    </source>
</evidence>
<dbReference type="Proteomes" id="UP000321638">
    <property type="component" value="Unassembled WGS sequence"/>
</dbReference>
<dbReference type="AlphaFoldDB" id="A0A5C8PSI8"/>
<sequence>MARQETGGTKTARDHSRVAVPSEARRNKRGMIPRGERPAGLRGKPRVFLMKTPGGVGIVRRVTKKRHPIQFLYWLKADVQVKPAFGFKRTVGTTVSRVFGPNFVQALDQARATAR</sequence>
<dbReference type="EMBL" id="VDUZ01000007">
    <property type="protein sequence ID" value="TXL78249.1"/>
    <property type="molecule type" value="Genomic_DNA"/>
</dbReference>
<reference evidence="2 3" key="1">
    <citation type="submission" date="2019-06" db="EMBL/GenBank/DDBJ databases">
        <title>New taxonomy in bacterial strain CC-CFT640, isolated from vineyard.</title>
        <authorList>
            <person name="Lin S.-Y."/>
            <person name="Tsai C.-F."/>
            <person name="Young C.-C."/>
        </authorList>
    </citation>
    <scope>NUCLEOTIDE SEQUENCE [LARGE SCALE GENOMIC DNA]</scope>
    <source>
        <strain evidence="2 3">CC-CFT640</strain>
    </source>
</reference>
<dbReference type="OrthoDB" id="7564032at2"/>
<gene>
    <name evidence="2" type="ORF">FHP25_08645</name>
</gene>
<organism evidence="2 3">
    <name type="scientific">Vineibacter terrae</name>
    <dbReference type="NCBI Taxonomy" id="2586908"/>
    <lineage>
        <taxon>Bacteria</taxon>
        <taxon>Pseudomonadati</taxon>
        <taxon>Pseudomonadota</taxon>
        <taxon>Alphaproteobacteria</taxon>
        <taxon>Hyphomicrobiales</taxon>
        <taxon>Vineibacter</taxon>
    </lineage>
</organism>
<feature type="region of interest" description="Disordered" evidence="1">
    <location>
        <begin position="1"/>
        <end position="44"/>
    </location>
</feature>
<evidence type="ECO:0000256" key="1">
    <source>
        <dbReference type="SAM" id="MobiDB-lite"/>
    </source>
</evidence>
<name>A0A5C8PSI8_9HYPH</name>
<evidence type="ECO:0000313" key="2">
    <source>
        <dbReference type="EMBL" id="TXL78249.1"/>
    </source>
</evidence>
<protein>
    <submittedName>
        <fullName evidence="2">Uncharacterized protein</fullName>
    </submittedName>
</protein>
<keyword evidence="3" id="KW-1185">Reference proteome</keyword>
<comment type="caution">
    <text evidence="2">The sequence shown here is derived from an EMBL/GenBank/DDBJ whole genome shotgun (WGS) entry which is preliminary data.</text>
</comment>
<accession>A0A5C8PSI8</accession>
<proteinExistence type="predicted"/>
<dbReference type="RefSeq" id="WP_147846518.1">
    <property type="nucleotide sequence ID" value="NZ_VDUZ01000007.1"/>
</dbReference>